<dbReference type="Proteomes" id="UP001642484">
    <property type="component" value="Unassembled WGS sequence"/>
</dbReference>
<organism evidence="1 2">
    <name type="scientific">Durusdinium trenchii</name>
    <dbReference type="NCBI Taxonomy" id="1381693"/>
    <lineage>
        <taxon>Eukaryota</taxon>
        <taxon>Sar</taxon>
        <taxon>Alveolata</taxon>
        <taxon>Dinophyceae</taxon>
        <taxon>Suessiales</taxon>
        <taxon>Symbiodiniaceae</taxon>
        <taxon>Durusdinium</taxon>
    </lineage>
</organism>
<keyword evidence="2" id="KW-1185">Reference proteome</keyword>
<name>A0ABP0NSS3_9DINO</name>
<sequence length="492" mass="55406">MAWQSLTVIQVSLEKLESESHVAVTCQSLAGEHIGVLRLQADDTLHALEDGLLGLCAWDGATDALQIHCMEKPDVDLNRGSLVSEYVPTGQLAIKRNRLGKLLEKFHQTGKLLKAMRDSAFDPRSTLYNRRWKSSQVAVSNSETLELLEALPIPEISHVRFVQTFGHLTVDLEKCTWLDMMFHDFAGGWQLVRHAYCGHWLELACFVATNRIPLVPPPIAAMRYDDRGYRIGLIMLGHSFPSNFEAEVRSVPDGPLPTLDFEECLHALLSLDLNWDQEAHHASQIFNSAWRTRAPALQGSDTLRLVHVQLRLSSVGVAEVEGELDRRQVDCVARLLRYRCYTRCYTCLDDRGLQGTLKTAVADFQKGKERGLPHFSKYIKAWQPPAPPLMADHRGRLPIHLAAEGGFAQVTGMLAKFMLAKQGCTVEQLEVPDLDGFSPLQLALRKKHWEAARRLATWIGREVPELRQVDVQMARRTPLGTKVRVKEDITHP</sequence>
<gene>
    <name evidence="1" type="ORF">CCMP2556_LOCUS32852</name>
</gene>
<reference evidence="1 2" key="1">
    <citation type="submission" date="2024-02" db="EMBL/GenBank/DDBJ databases">
        <authorList>
            <person name="Chen Y."/>
            <person name="Shah S."/>
            <person name="Dougan E. K."/>
            <person name="Thang M."/>
            <person name="Chan C."/>
        </authorList>
    </citation>
    <scope>NUCLEOTIDE SEQUENCE [LARGE SCALE GENOMIC DNA]</scope>
</reference>
<dbReference type="Gene3D" id="1.25.40.20">
    <property type="entry name" value="Ankyrin repeat-containing domain"/>
    <property type="match status" value="1"/>
</dbReference>
<accession>A0ABP0NSS3</accession>
<proteinExistence type="predicted"/>
<comment type="caution">
    <text evidence="1">The sequence shown here is derived from an EMBL/GenBank/DDBJ whole genome shotgun (WGS) entry which is preliminary data.</text>
</comment>
<protein>
    <submittedName>
        <fullName evidence="1">Uncharacterized protein</fullName>
    </submittedName>
</protein>
<evidence type="ECO:0000313" key="2">
    <source>
        <dbReference type="Proteomes" id="UP001642484"/>
    </source>
</evidence>
<dbReference type="InterPro" id="IPR036770">
    <property type="entry name" value="Ankyrin_rpt-contain_sf"/>
</dbReference>
<evidence type="ECO:0000313" key="1">
    <source>
        <dbReference type="EMBL" id="CAK9066840.1"/>
    </source>
</evidence>
<dbReference type="SUPFAM" id="SSF48403">
    <property type="entry name" value="Ankyrin repeat"/>
    <property type="match status" value="1"/>
</dbReference>
<dbReference type="EMBL" id="CAXAMN010022140">
    <property type="protein sequence ID" value="CAK9066840.1"/>
    <property type="molecule type" value="Genomic_DNA"/>
</dbReference>